<evidence type="ECO:0000256" key="4">
    <source>
        <dbReference type="ARBA" id="ARBA00022801"/>
    </source>
</evidence>
<evidence type="ECO:0000259" key="8">
    <source>
        <dbReference type="PROSITE" id="PS51462"/>
    </source>
</evidence>
<organism evidence="10">
    <name type="scientific">freshwater metagenome</name>
    <dbReference type="NCBI Taxonomy" id="449393"/>
    <lineage>
        <taxon>unclassified sequences</taxon>
        <taxon>metagenomes</taxon>
        <taxon>ecological metagenomes</taxon>
    </lineage>
</organism>
<feature type="domain" description="Nudix hydrolase" evidence="8">
    <location>
        <begin position="63"/>
        <end position="197"/>
    </location>
</feature>
<keyword evidence="6" id="KW-0464">Manganese</keyword>
<name>A0A6J7AP91_9ZZZZ</name>
<evidence type="ECO:0000313" key="10">
    <source>
        <dbReference type="EMBL" id="CAB4834771.1"/>
    </source>
</evidence>
<dbReference type="GO" id="GO:0010945">
    <property type="term" value="F:coenzyme A diphosphatase activity"/>
    <property type="evidence" value="ECO:0007669"/>
    <property type="project" value="InterPro"/>
</dbReference>
<evidence type="ECO:0000256" key="3">
    <source>
        <dbReference type="ARBA" id="ARBA00022723"/>
    </source>
</evidence>
<dbReference type="EMBL" id="CAFBOS010000015">
    <property type="protein sequence ID" value="CAB4981714.1"/>
    <property type="molecule type" value="Genomic_DNA"/>
</dbReference>
<evidence type="ECO:0000256" key="1">
    <source>
        <dbReference type="ARBA" id="ARBA00001936"/>
    </source>
</evidence>
<sequence length="233" mass="25412">MTAPRGGAQRIPRPVAWRPGRPAPWAEVPAAARILALTDLERMLQARGPGRMRADNWRPNATTRQSAVLVPLYEADGELHVVLTRRSSNLRSHTSEVSFPGGRSDEGESPLATALREANEEIGLDHHLVRPIGELDLFVTVGGASLVHPVVAALPGRPDLVPAPDEVAHILHVPVAELLADGVFREEIWPIFDRERPITFFELYGDTVWGATAAMLRQLLSLAVGLEDDGLAY</sequence>
<reference evidence="10" key="1">
    <citation type="submission" date="2020-05" db="EMBL/GenBank/DDBJ databases">
        <authorList>
            <person name="Chiriac C."/>
            <person name="Salcher M."/>
            <person name="Ghai R."/>
            <person name="Kavagutti S V."/>
        </authorList>
    </citation>
    <scope>NUCLEOTIDE SEQUENCE</scope>
</reference>
<dbReference type="EMBL" id="CAFBMH010000076">
    <property type="protein sequence ID" value="CAB4917602.1"/>
    <property type="molecule type" value="Genomic_DNA"/>
</dbReference>
<evidence type="ECO:0000256" key="2">
    <source>
        <dbReference type="ARBA" id="ARBA00001946"/>
    </source>
</evidence>
<evidence type="ECO:0000313" key="9">
    <source>
        <dbReference type="EMBL" id="CAB4735754.1"/>
    </source>
</evidence>
<dbReference type="PROSITE" id="PS51462">
    <property type="entry name" value="NUDIX"/>
    <property type="match status" value="1"/>
</dbReference>
<dbReference type="PROSITE" id="PS00893">
    <property type="entry name" value="NUDIX_BOX"/>
    <property type="match status" value="1"/>
</dbReference>
<keyword evidence="3" id="KW-0479">Metal-binding</keyword>
<dbReference type="InterPro" id="IPR020084">
    <property type="entry name" value="NUDIX_hydrolase_CS"/>
</dbReference>
<dbReference type="EMBL" id="CAFABA010000104">
    <property type="protein sequence ID" value="CAB4834771.1"/>
    <property type="molecule type" value="Genomic_DNA"/>
</dbReference>
<dbReference type="GO" id="GO:0046872">
    <property type="term" value="F:metal ion binding"/>
    <property type="evidence" value="ECO:0007669"/>
    <property type="project" value="UniProtKB-KW"/>
</dbReference>
<evidence type="ECO:0000313" key="11">
    <source>
        <dbReference type="EMBL" id="CAB4917602.1"/>
    </source>
</evidence>
<dbReference type="EMBL" id="CAEZYR010000021">
    <property type="protein sequence ID" value="CAB4735754.1"/>
    <property type="molecule type" value="Genomic_DNA"/>
</dbReference>
<dbReference type="InterPro" id="IPR000086">
    <property type="entry name" value="NUDIX_hydrolase_dom"/>
</dbReference>
<evidence type="ECO:0000313" key="12">
    <source>
        <dbReference type="EMBL" id="CAB4981714.1"/>
    </source>
</evidence>
<dbReference type="Pfam" id="PF00293">
    <property type="entry name" value="NUDIX"/>
    <property type="match status" value="1"/>
</dbReference>
<keyword evidence="4" id="KW-0378">Hydrolase</keyword>
<evidence type="ECO:0000256" key="7">
    <source>
        <dbReference type="SAM" id="MobiDB-lite"/>
    </source>
</evidence>
<dbReference type="SUPFAM" id="SSF55811">
    <property type="entry name" value="Nudix"/>
    <property type="match status" value="1"/>
</dbReference>
<dbReference type="AlphaFoldDB" id="A0A6J7AP91"/>
<evidence type="ECO:0000256" key="6">
    <source>
        <dbReference type="ARBA" id="ARBA00023211"/>
    </source>
</evidence>
<dbReference type="CDD" id="cd03426">
    <property type="entry name" value="NUDIX_CoAse_Nudt7"/>
    <property type="match status" value="1"/>
</dbReference>
<dbReference type="InterPro" id="IPR015797">
    <property type="entry name" value="NUDIX_hydrolase-like_dom_sf"/>
</dbReference>
<keyword evidence="5" id="KW-0460">Magnesium</keyword>
<comment type="cofactor">
    <cofactor evidence="1">
        <name>Mn(2+)</name>
        <dbReference type="ChEBI" id="CHEBI:29035"/>
    </cofactor>
</comment>
<dbReference type="PANTHER" id="PTHR12992:SF11">
    <property type="entry name" value="MITOCHONDRIAL COENZYME A DIPHOSPHATASE NUDT8"/>
    <property type="match status" value="1"/>
</dbReference>
<comment type="cofactor">
    <cofactor evidence="2">
        <name>Mg(2+)</name>
        <dbReference type="ChEBI" id="CHEBI:18420"/>
    </cofactor>
</comment>
<dbReference type="PANTHER" id="PTHR12992">
    <property type="entry name" value="NUDIX HYDROLASE"/>
    <property type="match status" value="1"/>
</dbReference>
<dbReference type="Gene3D" id="3.90.79.10">
    <property type="entry name" value="Nucleoside Triphosphate Pyrophosphohydrolase"/>
    <property type="match status" value="1"/>
</dbReference>
<evidence type="ECO:0000256" key="5">
    <source>
        <dbReference type="ARBA" id="ARBA00022842"/>
    </source>
</evidence>
<proteinExistence type="predicted"/>
<protein>
    <submittedName>
        <fullName evidence="10">Unannotated protein</fullName>
    </submittedName>
</protein>
<feature type="region of interest" description="Disordered" evidence="7">
    <location>
        <begin position="1"/>
        <end position="20"/>
    </location>
</feature>
<dbReference type="InterPro" id="IPR045121">
    <property type="entry name" value="CoAse"/>
</dbReference>
<gene>
    <name evidence="9" type="ORF">UFOPK2754_00812</name>
    <name evidence="10" type="ORF">UFOPK3139_02193</name>
    <name evidence="11" type="ORF">UFOPK3543_01905</name>
    <name evidence="12" type="ORF">UFOPK3967_00398</name>
</gene>
<accession>A0A6J7AP91</accession>